<evidence type="ECO:0000256" key="4">
    <source>
        <dbReference type="ARBA" id="ARBA00051764"/>
    </source>
</evidence>
<proteinExistence type="predicted"/>
<dbReference type="SUPFAM" id="SSF52922">
    <property type="entry name" value="TK C-terminal domain-like"/>
    <property type="match status" value="1"/>
</dbReference>
<dbReference type="Gene3D" id="3.40.50.970">
    <property type="match status" value="1"/>
</dbReference>
<evidence type="ECO:0000259" key="5">
    <source>
        <dbReference type="SMART" id="SM00861"/>
    </source>
</evidence>
<dbReference type="InterPro" id="IPR005475">
    <property type="entry name" value="Transketolase-like_Pyr-bd"/>
</dbReference>
<comment type="catalytic activity">
    <reaction evidence="4">
        <text>N(6)-[(R)-lipoyl]-L-lysyl-[protein] + 3-methyl-2-oxobutanoate + H(+) = N(6)-[(R)-S(8)-2-methylpropanoyldihydrolipoyl]-L-lysyl-[protein] + CO2</text>
        <dbReference type="Rhea" id="RHEA:13457"/>
        <dbReference type="Rhea" id="RHEA-COMP:10474"/>
        <dbReference type="Rhea" id="RHEA-COMP:10497"/>
        <dbReference type="ChEBI" id="CHEBI:11851"/>
        <dbReference type="ChEBI" id="CHEBI:15378"/>
        <dbReference type="ChEBI" id="CHEBI:16526"/>
        <dbReference type="ChEBI" id="CHEBI:83099"/>
        <dbReference type="ChEBI" id="CHEBI:83142"/>
        <dbReference type="EC" id="1.2.4.4"/>
    </reaction>
    <physiologicalReaction direction="left-to-right" evidence="4">
        <dbReference type="Rhea" id="RHEA:13458"/>
    </physiologicalReaction>
</comment>
<dbReference type="Pfam" id="PF02779">
    <property type="entry name" value="Transket_pyr"/>
    <property type="match status" value="1"/>
</dbReference>
<dbReference type="Pfam" id="PF02780">
    <property type="entry name" value="Transketolase_C"/>
    <property type="match status" value="1"/>
</dbReference>
<dbReference type="SMART" id="SM00861">
    <property type="entry name" value="Transket_pyr"/>
    <property type="match status" value="1"/>
</dbReference>
<comment type="caution">
    <text evidence="6">The sequence shown here is derived from an EMBL/GenBank/DDBJ whole genome shotgun (WGS) entry which is preliminary data.</text>
</comment>
<dbReference type="Proteomes" id="UP001172684">
    <property type="component" value="Unassembled WGS sequence"/>
</dbReference>
<evidence type="ECO:0000256" key="2">
    <source>
        <dbReference type="ARBA" id="ARBA00012277"/>
    </source>
</evidence>
<keyword evidence="3" id="KW-0560">Oxidoreductase</keyword>
<evidence type="ECO:0000256" key="1">
    <source>
        <dbReference type="ARBA" id="ARBA00001964"/>
    </source>
</evidence>
<evidence type="ECO:0000256" key="3">
    <source>
        <dbReference type="ARBA" id="ARBA00023002"/>
    </source>
</evidence>
<dbReference type="CDD" id="cd07036">
    <property type="entry name" value="TPP_PYR_E1-PDHc-beta_like"/>
    <property type="match status" value="1"/>
</dbReference>
<dbReference type="SUPFAM" id="SSF52518">
    <property type="entry name" value="Thiamin diphosphate-binding fold (THDP-binding)"/>
    <property type="match status" value="1"/>
</dbReference>
<keyword evidence="7" id="KW-1185">Reference proteome</keyword>
<dbReference type="InterPro" id="IPR029061">
    <property type="entry name" value="THDP-binding"/>
</dbReference>
<dbReference type="Gene3D" id="3.40.50.920">
    <property type="match status" value="1"/>
</dbReference>
<reference evidence="6" key="1">
    <citation type="submission" date="2022-10" db="EMBL/GenBank/DDBJ databases">
        <title>Culturing micro-colonial fungi from biological soil crusts in the Mojave desert and describing Neophaeococcomyces mojavensis, and introducing the new genera and species Taxawa tesnikishii.</title>
        <authorList>
            <person name="Kurbessoian T."/>
            <person name="Stajich J.E."/>
        </authorList>
    </citation>
    <scope>NUCLEOTIDE SEQUENCE</scope>
    <source>
        <strain evidence="6">TK_1</strain>
    </source>
</reference>
<organism evidence="6 7">
    <name type="scientific">Coniosporium apollinis</name>
    <dbReference type="NCBI Taxonomy" id="61459"/>
    <lineage>
        <taxon>Eukaryota</taxon>
        <taxon>Fungi</taxon>
        <taxon>Dikarya</taxon>
        <taxon>Ascomycota</taxon>
        <taxon>Pezizomycotina</taxon>
        <taxon>Dothideomycetes</taxon>
        <taxon>Dothideomycetes incertae sedis</taxon>
        <taxon>Coniosporium</taxon>
    </lineage>
</organism>
<dbReference type="EC" id="1.2.4.4" evidence="2"/>
<dbReference type="PANTHER" id="PTHR42980">
    <property type="entry name" value="2-OXOISOVALERATE DEHYDROGENASE SUBUNIT BETA-RELATED"/>
    <property type="match status" value="1"/>
</dbReference>
<accession>A0ABQ9NKF9</accession>
<name>A0ABQ9NKF9_9PEZI</name>
<feature type="domain" description="Transketolase-like pyrimidine-binding" evidence="5">
    <location>
        <begin position="76"/>
        <end position="260"/>
    </location>
</feature>
<protein>
    <recommendedName>
        <fullName evidence="2">3-methyl-2-oxobutanoate dehydrogenase (2-methylpropanoyl-transferring)</fullName>
        <ecNumber evidence="2">1.2.4.4</ecNumber>
    </recommendedName>
</protein>
<dbReference type="InterPro" id="IPR009014">
    <property type="entry name" value="Transketo_C/PFOR_II"/>
</dbReference>
<sequence length="406" mass="43958">MPSTPRPILRALLGRTTPTRTNNNRIRSYSTAPSNARLNVPIDFATTSLLCHTPKQALSNPELPSSLRSTSKTSRINLFQSVNAALSHALSTDERVLLFGEDVAFGGVFRCSMNLSSQFGSDRVFNTPLSEQGIVGFAIGAASEGMRPVAEIQFADYVYPAFDQLVNEAAKMRFRSGVWAEGKEGLTSMACGGLVVRMPCGGVGHGALYHSQSPESLFTHVPGLRVVMPRSPLQAKGLLLAAIECPDPVIFMEPKILYRAAVEHVPNDAYTIPLSTAEILKPGSDVTVVSYGTPLYTCSAAISAAEKDLDISCELIDLRTVYPWDRKTVLESIRKTGRAVVVHESMVNAGVGAEVAATIQEGAFLRLEAPVQRVAGWSTHVGLVYEKFNLPDVARVYDAIKKTVEY</sequence>
<gene>
    <name evidence="6" type="ORF">H2201_006899</name>
</gene>
<dbReference type="PANTHER" id="PTHR42980:SF1">
    <property type="entry name" value="2-OXOISOVALERATE DEHYDROGENASE SUBUNIT BETA, MITOCHONDRIAL"/>
    <property type="match status" value="1"/>
</dbReference>
<dbReference type="EMBL" id="JAPDRL010000065">
    <property type="protein sequence ID" value="KAJ9660477.1"/>
    <property type="molecule type" value="Genomic_DNA"/>
</dbReference>
<evidence type="ECO:0000313" key="6">
    <source>
        <dbReference type="EMBL" id="KAJ9660477.1"/>
    </source>
</evidence>
<dbReference type="InterPro" id="IPR033248">
    <property type="entry name" value="Transketolase_C"/>
</dbReference>
<comment type="cofactor">
    <cofactor evidence="1">
        <name>thiamine diphosphate</name>
        <dbReference type="ChEBI" id="CHEBI:58937"/>
    </cofactor>
</comment>
<evidence type="ECO:0000313" key="7">
    <source>
        <dbReference type="Proteomes" id="UP001172684"/>
    </source>
</evidence>